<evidence type="ECO:0000313" key="1">
    <source>
        <dbReference type="EMBL" id="KAF5813635.1"/>
    </source>
</evidence>
<accession>A0A9K3NVH9</accession>
<dbReference type="EMBL" id="MNCJ02000318">
    <property type="protein sequence ID" value="KAF5813635.1"/>
    <property type="molecule type" value="Genomic_DNA"/>
</dbReference>
<reference evidence="1" key="1">
    <citation type="journal article" date="2017" name="Nature">
        <title>The sunflower genome provides insights into oil metabolism, flowering and Asterid evolution.</title>
        <authorList>
            <person name="Badouin H."/>
            <person name="Gouzy J."/>
            <person name="Grassa C.J."/>
            <person name="Murat F."/>
            <person name="Staton S.E."/>
            <person name="Cottret L."/>
            <person name="Lelandais-Briere C."/>
            <person name="Owens G.L."/>
            <person name="Carrere S."/>
            <person name="Mayjonade B."/>
            <person name="Legrand L."/>
            <person name="Gill N."/>
            <person name="Kane N.C."/>
            <person name="Bowers J.E."/>
            <person name="Hubner S."/>
            <person name="Bellec A."/>
            <person name="Berard A."/>
            <person name="Berges H."/>
            <person name="Blanchet N."/>
            <person name="Boniface M.C."/>
            <person name="Brunel D."/>
            <person name="Catrice O."/>
            <person name="Chaidir N."/>
            <person name="Claudel C."/>
            <person name="Donnadieu C."/>
            <person name="Faraut T."/>
            <person name="Fievet G."/>
            <person name="Helmstetter N."/>
            <person name="King M."/>
            <person name="Knapp S.J."/>
            <person name="Lai Z."/>
            <person name="Le Paslier M.C."/>
            <person name="Lippi Y."/>
            <person name="Lorenzon L."/>
            <person name="Mandel J.R."/>
            <person name="Marage G."/>
            <person name="Marchand G."/>
            <person name="Marquand E."/>
            <person name="Bret-Mestries E."/>
            <person name="Morien E."/>
            <person name="Nambeesan S."/>
            <person name="Nguyen T."/>
            <person name="Pegot-Espagnet P."/>
            <person name="Pouilly N."/>
            <person name="Raftis F."/>
            <person name="Sallet E."/>
            <person name="Schiex T."/>
            <person name="Thomas J."/>
            <person name="Vandecasteele C."/>
            <person name="Vares D."/>
            <person name="Vear F."/>
            <person name="Vautrin S."/>
            <person name="Crespi M."/>
            <person name="Mangin B."/>
            <person name="Burke J.M."/>
            <person name="Salse J."/>
            <person name="Munos S."/>
            <person name="Vincourt P."/>
            <person name="Rieseberg L.H."/>
            <person name="Langlade N.B."/>
        </authorList>
    </citation>
    <scope>NUCLEOTIDE SEQUENCE</scope>
    <source>
        <tissue evidence="1">Leaves</tissue>
    </source>
</reference>
<proteinExistence type="predicted"/>
<comment type="caution">
    <text evidence="1">The sequence shown here is derived from an EMBL/GenBank/DDBJ whole genome shotgun (WGS) entry which is preliminary data.</text>
</comment>
<dbReference type="Proteomes" id="UP000215914">
    <property type="component" value="Unassembled WGS sequence"/>
</dbReference>
<sequence>MWFHMATVSMQPWRIYPLCLIIYKSEPHNQSFYSIDNSTDLEFIVAGRVNGRFHMAYLKKATRMVM</sequence>
<organism evidence="1 2">
    <name type="scientific">Helianthus annuus</name>
    <name type="common">Common sunflower</name>
    <dbReference type="NCBI Taxonomy" id="4232"/>
    <lineage>
        <taxon>Eukaryota</taxon>
        <taxon>Viridiplantae</taxon>
        <taxon>Streptophyta</taxon>
        <taxon>Embryophyta</taxon>
        <taxon>Tracheophyta</taxon>
        <taxon>Spermatophyta</taxon>
        <taxon>Magnoliopsida</taxon>
        <taxon>eudicotyledons</taxon>
        <taxon>Gunneridae</taxon>
        <taxon>Pentapetalae</taxon>
        <taxon>asterids</taxon>
        <taxon>campanulids</taxon>
        <taxon>Asterales</taxon>
        <taxon>Asteraceae</taxon>
        <taxon>Asteroideae</taxon>
        <taxon>Heliantheae alliance</taxon>
        <taxon>Heliantheae</taxon>
        <taxon>Helianthus</taxon>
    </lineage>
</organism>
<gene>
    <name evidence="1" type="ORF">HanXRQr2_Chr03g0101091</name>
</gene>
<reference evidence="1" key="2">
    <citation type="submission" date="2020-06" db="EMBL/GenBank/DDBJ databases">
        <title>Helianthus annuus Genome sequencing and assembly Release 2.</title>
        <authorList>
            <person name="Gouzy J."/>
            <person name="Langlade N."/>
            <person name="Munos S."/>
        </authorList>
    </citation>
    <scope>NUCLEOTIDE SEQUENCE</scope>
    <source>
        <tissue evidence="1">Leaves</tissue>
    </source>
</reference>
<dbReference type="Gramene" id="mRNA:HanXRQr2_Chr03g0101091">
    <property type="protein sequence ID" value="mRNA:HanXRQr2_Chr03g0101091"/>
    <property type="gene ID" value="HanXRQr2_Chr03g0101091"/>
</dbReference>
<keyword evidence="2" id="KW-1185">Reference proteome</keyword>
<name>A0A9K3NVH9_HELAN</name>
<protein>
    <submittedName>
        <fullName evidence="1">Uncharacterized protein</fullName>
    </submittedName>
</protein>
<dbReference type="AlphaFoldDB" id="A0A9K3NVH9"/>
<evidence type="ECO:0000313" key="2">
    <source>
        <dbReference type="Proteomes" id="UP000215914"/>
    </source>
</evidence>